<feature type="binding site" evidence="13">
    <location>
        <position position="179"/>
    </location>
    <ligand>
        <name>substrate</name>
    </ligand>
</feature>
<dbReference type="FunFam" id="3.40.50.300:FF:000384">
    <property type="entry name" value="Thymidine kinase"/>
    <property type="match status" value="1"/>
</dbReference>
<evidence type="ECO:0000256" key="15">
    <source>
        <dbReference type="RuleBase" id="RU004165"/>
    </source>
</evidence>
<feature type="binding site" evidence="11">
    <location>
        <position position="148"/>
    </location>
    <ligand>
        <name>Zn(2+)</name>
        <dbReference type="ChEBI" id="CHEBI:29105"/>
    </ligand>
</feature>
<dbReference type="PIRSF" id="PIRSF035805">
    <property type="entry name" value="TK_cell"/>
    <property type="match status" value="1"/>
</dbReference>
<accession>A0A0M0KG95</accession>
<dbReference type="GO" id="GO:0046104">
    <property type="term" value="P:thymidine metabolic process"/>
    <property type="evidence" value="ECO:0007669"/>
    <property type="project" value="TreeGrafter"/>
</dbReference>
<evidence type="ECO:0000256" key="9">
    <source>
        <dbReference type="ARBA" id="ARBA00022833"/>
    </source>
</evidence>
<keyword evidence="9 11" id="KW-0862">Zinc</keyword>
<dbReference type="InterPro" id="IPR001267">
    <property type="entry name" value="Thymidine_kinase"/>
</dbReference>
<comment type="catalytic activity">
    <reaction evidence="11 14">
        <text>thymidine + ATP = dTMP + ADP + H(+)</text>
        <dbReference type="Rhea" id="RHEA:19129"/>
        <dbReference type="ChEBI" id="CHEBI:15378"/>
        <dbReference type="ChEBI" id="CHEBI:17748"/>
        <dbReference type="ChEBI" id="CHEBI:30616"/>
        <dbReference type="ChEBI" id="CHEBI:63528"/>
        <dbReference type="ChEBI" id="CHEBI:456216"/>
        <dbReference type="EC" id="2.7.1.21"/>
    </reaction>
</comment>
<evidence type="ECO:0000256" key="2">
    <source>
        <dbReference type="ARBA" id="ARBA00012118"/>
    </source>
</evidence>
<feature type="binding site" evidence="11">
    <location>
        <begin position="15"/>
        <end position="22"/>
    </location>
    <ligand>
        <name>ATP</name>
        <dbReference type="ChEBI" id="CHEBI:30616"/>
    </ligand>
</feature>
<keyword evidence="7 11" id="KW-0547">Nucleotide-binding</keyword>
<dbReference type="Gene3D" id="3.30.60.20">
    <property type="match status" value="1"/>
</dbReference>
<dbReference type="Gene3D" id="3.40.50.300">
    <property type="entry name" value="P-loop containing nucleotide triphosphate hydrolases"/>
    <property type="match status" value="1"/>
</dbReference>
<evidence type="ECO:0000256" key="1">
    <source>
        <dbReference type="ARBA" id="ARBA00007587"/>
    </source>
</evidence>
<keyword evidence="10 11" id="KW-0067">ATP-binding</keyword>
<feature type="binding site" evidence="11">
    <location>
        <begin position="88"/>
        <end position="91"/>
    </location>
    <ligand>
        <name>ATP</name>
        <dbReference type="ChEBI" id="CHEBI:30616"/>
    </ligand>
</feature>
<dbReference type="GO" id="GO:0004797">
    <property type="term" value="F:thymidine kinase activity"/>
    <property type="evidence" value="ECO:0007669"/>
    <property type="project" value="UniProtKB-UniRule"/>
</dbReference>
<dbReference type="InterPro" id="IPR027417">
    <property type="entry name" value="P-loop_NTPase"/>
</dbReference>
<dbReference type="RefSeq" id="WP_053430152.1">
    <property type="nucleotide sequence ID" value="NZ_LILD02000019.1"/>
</dbReference>
<reference evidence="16" key="1">
    <citation type="submission" date="2015-08" db="EMBL/GenBank/DDBJ databases">
        <title>Complete DNA Sequence of Pseudomonas syringae pv. actinidiae, the Causal Agent of Kiwifruit Canker Disease.</title>
        <authorList>
            <person name="Rikkerink E.H.A."/>
            <person name="Fineran P.C."/>
        </authorList>
    </citation>
    <scope>NUCLEOTIDE SEQUENCE</scope>
    <source>
        <strain evidence="16">DSM 13666</strain>
    </source>
</reference>
<evidence type="ECO:0000256" key="7">
    <source>
        <dbReference type="ARBA" id="ARBA00022741"/>
    </source>
</evidence>
<feature type="binding site" evidence="11">
    <location>
        <position position="186"/>
    </location>
    <ligand>
        <name>Zn(2+)</name>
        <dbReference type="ChEBI" id="CHEBI:29105"/>
    </ligand>
</feature>
<dbReference type="AlphaFoldDB" id="A0A0M0KG95"/>
<dbReference type="GO" id="GO:0005524">
    <property type="term" value="F:ATP binding"/>
    <property type="evidence" value="ECO:0007669"/>
    <property type="project" value="UniProtKB-UniRule"/>
</dbReference>
<dbReference type="PATRIC" id="fig|136160.3.peg.406"/>
<dbReference type="FunFam" id="3.30.60.20:FF:000026">
    <property type="entry name" value="Thymidine kinase"/>
    <property type="match status" value="1"/>
</dbReference>
<keyword evidence="6 11" id="KW-0479">Metal-binding</keyword>
<dbReference type="PANTHER" id="PTHR11441:SF0">
    <property type="entry name" value="THYMIDINE KINASE, CYTOSOLIC"/>
    <property type="match status" value="1"/>
</dbReference>
<evidence type="ECO:0000256" key="10">
    <source>
        <dbReference type="ARBA" id="ARBA00022840"/>
    </source>
</evidence>
<comment type="similarity">
    <text evidence="1 11 15">Belongs to the thymidine kinase family.</text>
</comment>
<name>A0A0M0KG95_ALKHA</name>
<evidence type="ECO:0000256" key="12">
    <source>
        <dbReference type="PIRSR" id="PIRSR035805-1"/>
    </source>
</evidence>
<evidence type="ECO:0000256" key="6">
    <source>
        <dbReference type="ARBA" id="ARBA00022723"/>
    </source>
</evidence>
<keyword evidence="3 11" id="KW-0963">Cytoplasm</keyword>
<sequence>MQMIHKEGWIEVICGSMFSGKSEELIRRVRRATYGRLKVQVFKPAIDNRYSEKEVVSHNGNKVCAIPVERAMSILEQWSEDTDIVAIDEVQFFDEDVIGVVDYLADHGVRVICAGLDQDFRGEPFEPTRTLMAMAEYVTKLQAICPVCGSPASRTQRLIDGKPASYHDPIILVGAAEAYEPRCRHCHQVTNKPSKLPETASSGE</sequence>
<feature type="binding site" evidence="13">
    <location>
        <begin position="171"/>
        <end position="174"/>
    </location>
    <ligand>
        <name>substrate</name>
    </ligand>
</feature>
<evidence type="ECO:0000256" key="11">
    <source>
        <dbReference type="HAMAP-Rule" id="MF_00124"/>
    </source>
</evidence>
<dbReference type="SUPFAM" id="SSF57716">
    <property type="entry name" value="Glucocorticoid receptor-like (DNA-binding domain)"/>
    <property type="match status" value="1"/>
</dbReference>
<feature type="binding site" evidence="11">
    <location>
        <position position="145"/>
    </location>
    <ligand>
        <name>Zn(2+)</name>
        <dbReference type="ChEBI" id="CHEBI:29105"/>
    </ligand>
</feature>
<evidence type="ECO:0000256" key="4">
    <source>
        <dbReference type="ARBA" id="ARBA00022634"/>
    </source>
</evidence>
<dbReference type="HAMAP" id="MF_00124">
    <property type="entry name" value="Thymidine_kinase"/>
    <property type="match status" value="1"/>
</dbReference>
<dbReference type="Pfam" id="PF00265">
    <property type="entry name" value="TK"/>
    <property type="match status" value="1"/>
</dbReference>
<dbReference type="EC" id="2.7.1.21" evidence="2 11"/>
<evidence type="ECO:0000313" key="16">
    <source>
        <dbReference type="EMBL" id="KOO37592.1"/>
    </source>
</evidence>
<evidence type="ECO:0000256" key="13">
    <source>
        <dbReference type="PIRSR" id="PIRSR035805-2"/>
    </source>
</evidence>
<organism evidence="16">
    <name type="scientific">Halalkalibacterium halodurans</name>
    <name type="common">Bacillus halodurans</name>
    <dbReference type="NCBI Taxonomy" id="86665"/>
    <lineage>
        <taxon>Bacteria</taxon>
        <taxon>Bacillati</taxon>
        <taxon>Bacillota</taxon>
        <taxon>Bacilli</taxon>
        <taxon>Bacillales</taxon>
        <taxon>Bacillaceae</taxon>
        <taxon>Halalkalibacterium (ex Joshi et al. 2022)</taxon>
    </lineage>
</organism>
<keyword evidence="4 11" id="KW-0237">DNA synthesis</keyword>
<comment type="subunit">
    <text evidence="11">Homotetramer.</text>
</comment>
<gene>
    <name evidence="11" type="primary">tdk</name>
    <name evidence="16" type="ORF">AMD02_01085</name>
</gene>
<feature type="active site" description="Proton acceptor" evidence="11 12">
    <location>
        <position position="89"/>
    </location>
</feature>
<comment type="caution">
    <text evidence="16">The sequence shown here is derived from an EMBL/GenBank/DDBJ whole genome shotgun (WGS) entry which is preliminary data.</text>
</comment>
<feature type="binding site" evidence="11">
    <location>
        <position position="183"/>
    </location>
    <ligand>
        <name>Zn(2+)</name>
        <dbReference type="ChEBI" id="CHEBI:29105"/>
    </ligand>
</feature>
<dbReference type="GO" id="GO:0008270">
    <property type="term" value="F:zinc ion binding"/>
    <property type="evidence" value="ECO:0007669"/>
    <property type="project" value="UniProtKB-UniRule"/>
</dbReference>
<dbReference type="NCBIfam" id="NF003296">
    <property type="entry name" value="PRK04296.1-1"/>
    <property type="match status" value="1"/>
</dbReference>
<dbReference type="PROSITE" id="PS00603">
    <property type="entry name" value="TK_CELLULAR_TYPE"/>
    <property type="match status" value="1"/>
</dbReference>
<evidence type="ECO:0000256" key="8">
    <source>
        <dbReference type="ARBA" id="ARBA00022777"/>
    </source>
</evidence>
<evidence type="ECO:0000256" key="14">
    <source>
        <dbReference type="RuleBase" id="RU000544"/>
    </source>
</evidence>
<dbReference type="PANTHER" id="PTHR11441">
    <property type="entry name" value="THYMIDINE KINASE"/>
    <property type="match status" value="1"/>
</dbReference>
<dbReference type="GO" id="GO:0005829">
    <property type="term" value="C:cytosol"/>
    <property type="evidence" value="ECO:0007669"/>
    <property type="project" value="TreeGrafter"/>
</dbReference>
<evidence type="ECO:0000256" key="3">
    <source>
        <dbReference type="ARBA" id="ARBA00022490"/>
    </source>
</evidence>
<dbReference type="SUPFAM" id="SSF52540">
    <property type="entry name" value="P-loop containing nucleoside triphosphate hydrolases"/>
    <property type="match status" value="1"/>
</dbReference>
<protein>
    <recommendedName>
        <fullName evidence="2 11">Thymidine kinase</fullName>
        <ecNumber evidence="2 11">2.7.1.21</ecNumber>
    </recommendedName>
</protein>
<keyword evidence="5 11" id="KW-0808">Transferase</keyword>
<evidence type="ECO:0000256" key="5">
    <source>
        <dbReference type="ARBA" id="ARBA00022679"/>
    </source>
</evidence>
<proteinExistence type="inferred from homology"/>
<comment type="subcellular location">
    <subcellularLocation>
        <location evidence="11">Cytoplasm</location>
    </subcellularLocation>
</comment>
<dbReference type="GO" id="GO:0071897">
    <property type="term" value="P:DNA biosynthetic process"/>
    <property type="evidence" value="ECO:0007669"/>
    <property type="project" value="UniProtKB-KW"/>
</dbReference>
<dbReference type="InterPro" id="IPR020633">
    <property type="entry name" value="Thymidine_kinase_CS"/>
</dbReference>
<keyword evidence="8 11" id="KW-0418">Kinase</keyword>
<dbReference type="EMBL" id="LILD01000001">
    <property type="protein sequence ID" value="KOO37592.1"/>
    <property type="molecule type" value="Genomic_DNA"/>
</dbReference>